<keyword evidence="1" id="KW-0812">Transmembrane</keyword>
<protein>
    <submittedName>
        <fullName evidence="3">Isopeptide-forming domain-containing fimbrial protein</fullName>
    </submittedName>
</protein>
<evidence type="ECO:0000256" key="1">
    <source>
        <dbReference type="SAM" id="Phobius"/>
    </source>
</evidence>
<feature type="chain" id="PRO_5029017463" evidence="2">
    <location>
        <begin position="41"/>
        <end position="1032"/>
    </location>
</feature>
<reference evidence="4" key="1">
    <citation type="submission" date="2019-09" db="EMBL/GenBank/DDBJ databases">
        <title>Antimicrobial potential of Antarctic Bacteria.</title>
        <authorList>
            <person name="Benaud N."/>
            <person name="Edwards R.J."/>
            <person name="Ferrari B.C."/>
        </authorList>
    </citation>
    <scope>NUCLEOTIDE SEQUENCE [LARGE SCALE GENOMIC DNA]</scope>
    <source>
        <strain evidence="4">INR9</strain>
    </source>
</reference>
<proteinExistence type="predicted"/>
<dbReference type="KEGG" id="lse:F1C12_16290"/>
<accession>A0A7G6YDF0</accession>
<gene>
    <name evidence="3" type="ORF">F1C12_16290</name>
</gene>
<name>A0A7G6YDF0_9MICO</name>
<dbReference type="InterPro" id="IPR008966">
    <property type="entry name" value="Adhesion_dom_sf"/>
</dbReference>
<feature type="transmembrane region" description="Helical" evidence="1">
    <location>
        <begin position="1003"/>
        <end position="1023"/>
    </location>
</feature>
<evidence type="ECO:0000256" key="2">
    <source>
        <dbReference type="SAM" id="SignalP"/>
    </source>
</evidence>
<dbReference type="AlphaFoldDB" id="A0A7G6YDF0"/>
<evidence type="ECO:0000313" key="4">
    <source>
        <dbReference type="Proteomes" id="UP000515511"/>
    </source>
</evidence>
<dbReference type="SUPFAM" id="SSF49401">
    <property type="entry name" value="Bacterial adhesins"/>
    <property type="match status" value="1"/>
</dbReference>
<feature type="signal peptide" evidence="2">
    <location>
        <begin position="1"/>
        <end position="40"/>
    </location>
</feature>
<dbReference type="Proteomes" id="UP000515511">
    <property type="component" value="Chromosome"/>
</dbReference>
<keyword evidence="1" id="KW-0472">Membrane</keyword>
<sequence>MLASPLRPAARRPAARRLAALVAALLVCPVALLAGGPALAAGATASLSVTITPATTPIPSGATAQWTVNYQCSSVDPSVTSCANAQIAIAVAKRSPQDNAVTCTVGGSTGNGDFAPTANGFAGTGTGSSIPVGASGQLTFACKTANGTTPDQSTLTATATFSSSSAAAPATATAAPITITAKPAMSVTKVLLGASVLDGVTAYQLTGDYTKFVPGNGFWDTSNPVLVDTLPAGAVFVAASSGGVYNAAANTITWPSSAAADNCCGPDISVTVQVRYPSSTFGPTNTVTNTATFTATTVTDPSTVSATASVSHTFANNPVSSGAFSKTVVPNSTSAGAIFKTANFHWNLQIANTGNVPIGGTLYDYAPCGSAPLNNSVPQSCTTPGFTASEFENVPQGSVFTFYLADGTTQTVTKSTDGSVPYPVPAGWLIGGYAIALPPGAVNPSSTLIINVDGKLTAGDAYTPTTQTNCAQWSLTNAPPTTLTNIGDTDKSCAVAYFEDAAADVIIAKSYTGGPNALVSGQIAPWRLLVSNKGAAGDAHYLDVPVHVTDTLPAGVSYVPGSAVVTSTAGGLAYAAAFTTADMTVSQSGQTLTFTFPPGSVLNRQQAFTIQLDTVVNPGVGASTQTNTASVWDDADPAWAPSPNTGTTSTASFATGTSAQAGAQKEVEGQYDSRFLFSVPGAPAIGTSPAGGTSQWRLNIGSLGSTPITGLVVYDVFPSVGDTGVSGGQSGVARGSQFQPTLARALTLPTGVTATYSLSANPCRPEVYPNQPAGCGPTWLTAAQVTDWTQVRAVRIDATALTFQPGQTVEVDYAMKLPASAAPGQVAWNSLAYAASSPSGPLLPAEPVKVGIRVATPPSVAIVKTDAAGNHAPTAATAVTLDATKTTGLTFAVTNTGGEPLQNVTVSDAIVAGSATVAGLSCAFPDGSTGTQWSGPLAVGASVHCTATLGALGFDAVHADAAKVAATGALSGTPVSAVDQYHARTPDAPAIVLPLTGGVGTDVVAVAAIAAFTVAAALAAWQLRRRLRRLPR</sequence>
<organism evidence="3 4">
    <name type="scientific">Leifsonia shinshuensis</name>
    <dbReference type="NCBI Taxonomy" id="150026"/>
    <lineage>
        <taxon>Bacteria</taxon>
        <taxon>Bacillati</taxon>
        <taxon>Actinomycetota</taxon>
        <taxon>Actinomycetes</taxon>
        <taxon>Micrococcales</taxon>
        <taxon>Microbacteriaceae</taxon>
        <taxon>Leifsonia</taxon>
    </lineage>
</organism>
<dbReference type="EMBL" id="CP043641">
    <property type="protein sequence ID" value="QNE36515.1"/>
    <property type="molecule type" value="Genomic_DNA"/>
</dbReference>
<keyword evidence="1" id="KW-1133">Transmembrane helix</keyword>
<evidence type="ECO:0000313" key="3">
    <source>
        <dbReference type="EMBL" id="QNE36515.1"/>
    </source>
</evidence>
<dbReference type="RefSeq" id="WP_185275950.1">
    <property type="nucleotide sequence ID" value="NZ_CP043641.1"/>
</dbReference>
<keyword evidence="2" id="KW-0732">Signal</keyword>
<dbReference type="Gene3D" id="2.60.40.740">
    <property type="match status" value="1"/>
</dbReference>